<dbReference type="Pfam" id="PF03178">
    <property type="entry name" value="CPSF_A"/>
    <property type="match status" value="1"/>
</dbReference>
<dbReference type="PANTHER" id="PTHR10644">
    <property type="entry name" value="DNA REPAIR/RNA PROCESSING CPSF FAMILY"/>
    <property type="match status" value="1"/>
</dbReference>
<dbReference type="InterPro" id="IPR003604">
    <property type="entry name" value="Matrin/U1-like-C_Znf_C2H2"/>
</dbReference>
<feature type="compositionally biased region" description="Basic and acidic residues" evidence="6">
    <location>
        <begin position="77"/>
        <end position="86"/>
    </location>
</feature>
<name>A0AAF0ITW8_9BASI</name>
<dbReference type="SMART" id="SM00451">
    <property type="entry name" value="ZnF_U1"/>
    <property type="match status" value="1"/>
</dbReference>
<feature type="region of interest" description="Disordered" evidence="6">
    <location>
        <begin position="70"/>
        <end position="102"/>
    </location>
</feature>
<evidence type="ECO:0000313" key="9">
    <source>
        <dbReference type="Proteomes" id="UP001214603"/>
    </source>
</evidence>
<reference evidence="8" key="1">
    <citation type="submission" date="2023-03" db="EMBL/GenBank/DDBJ databases">
        <title>Mating type loci evolution in Malassezia.</title>
        <authorList>
            <person name="Coelho M.A."/>
        </authorList>
    </citation>
    <scope>NUCLEOTIDE SEQUENCE</scope>
    <source>
        <strain evidence="8">CBS 7876</strain>
    </source>
</reference>
<dbReference type="InterPro" id="IPR018846">
    <property type="entry name" value="Beta-prop_RSE1/DDB1/CPSF1_1st"/>
</dbReference>
<feature type="domain" description="Matrin-type" evidence="7">
    <location>
        <begin position="11"/>
        <end position="42"/>
    </location>
</feature>
<dbReference type="EMBL" id="CP119938">
    <property type="protein sequence ID" value="WFD03619.1"/>
    <property type="molecule type" value="Genomic_DNA"/>
</dbReference>
<keyword evidence="3" id="KW-0863">Zinc-finger</keyword>
<evidence type="ECO:0000259" key="7">
    <source>
        <dbReference type="PROSITE" id="PS50171"/>
    </source>
</evidence>
<dbReference type="InterPro" id="IPR015943">
    <property type="entry name" value="WD40/YVTN_repeat-like_dom_sf"/>
</dbReference>
<dbReference type="Gene3D" id="2.130.10.10">
    <property type="entry name" value="YVTN repeat-like/Quinoprotein amine dehydrogenase"/>
    <property type="match status" value="2"/>
</dbReference>
<dbReference type="Proteomes" id="UP001214603">
    <property type="component" value="Chromosome 5"/>
</dbReference>
<evidence type="ECO:0000256" key="1">
    <source>
        <dbReference type="ARBA" id="ARBA00004123"/>
    </source>
</evidence>
<dbReference type="InterPro" id="IPR004871">
    <property type="entry name" value="RSE1/DDB1/CPSF1_C"/>
</dbReference>
<protein>
    <submittedName>
        <fullName evidence="8">mRNA cleavage and polyadenylation factor subunit</fullName>
    </submittedName>
</protein>
<dbReference type="SUPFAM" id="SSF57667">
    <property type="entry name" value="beta-beta-alpha zinc fingers"/>
    <property type="match status" value="1"/>
</dbReference>
<dbReference type="GO" id="GO:0008270">
    <property type="term" value="F:zinc ion binding"/>
    <property type="evidence" value="ECO:0007669"/>
    <property type="project" value="UniProtKB-KW"/>
</dbReference>
<dbReference type="Pfam" id="PF23726">
    <property type="entry name" value="Beta-prop_RSE1_2nd"/>
    <property type="match status" value="1"/>
</dbReference>
<feature type="region of interest" description="Disordered" evidence="6">
    <location>
        <begin position="248"/>
        <end position="267"/>
    </location>
</feature>
<dbReference type="InterPro" id="IPR013085">
    <property type="entry name" value="U1-CZ_Znf_C2H2"/>
</dbReference>
<keyword evidence="2" id="KW-0479">Metal-binding</keyword>
<sequence length="1542" mass="167535">MADVWIGRKRWTCKYCNVTINDDVPSRQHHESGLRHKHNVERSLRGLYKENSLKRREEEQHAREIAQIEQAAQASHRAQDARDQPRVKIRPMAPEPKAWTPSDKMATYTTAKSLGVSDEDEAAWQQKFARRKEAAKVGEWETVDPVPESTAASDDEEPAAAVEPAPLRTERDAAREFQLQERTLPDDGDDELPEVVTKRPRVDVKKEPGEGVKQEPEDAAGDAAASGAAERRAAGDAAADVAAPLLSTVKPDPDAAEPGAGSAALDSMASDGLFRKRKARVHHRRVPPQGFAHGAVAYLTEPDAPDARVYQWPSHRGRLVCHLVLARDDLLRVFEVRARGAAQELVQLRMHRLFGEVTGVLRVRTIASQYDGRDRVLLSFRDAKLALMEWSDAYSDIHTVSIHTFERAPQLAHGLAPWFVPALRLDPGHQCAALLLPQDAVALLPLYQDVGEMQLGDEPKSAAQVLAELPYAPSFVLSLSDEVDAGIKNVRDILFLPGFQKPTLAVLYEAQLTWTGSLSEAKQTMRVCLVTLDLTISHYPVTVTSEALPYDCLYLAACPESLGGVMIVTPSAILHMDQTARLVGLATNGWWERTSVELPLPHSDVGALDLQSSQLVFTGATSALLFLVHGAVYTLQCDVEGRSVTALSLRSVDVPPPAPPCSFALPVPGGSVLCASMQGDTRLYALETHRAEAEPPSDAGAVADTTFDQEELDLYGETSAPVARAAPVELQRLHTLDTLPGLCALNDVAVGEVRDVHGQFASRTVVALHRALGTLEPRLRSEVRVPIAPALQVWSAALARATLLLAVWEDQCLLYAYEATPRFVAQCTGRTLACAATPDGAHAVRVTPSGIELVDADGQVTSGARAEAGAAPIDAACMAGAYVALRRAGAVEVLSYVGGTYEAVRVPLGGPYAHVDLYDDRLGVLGAPQVWLVLVTAEACVELRTLPDGALRWASRSLAVLPSRLDAADDARADEASEAMEVALVRLVTLGDVPTLVVQYAHGLVAVLEASPPPPPKIAALLPPDEPRTLGFVRVDAVMLSAPAAAIRACDGFGGRACVALPGAHALVLVRDRHGPVQWLETEAPLGDVCALPGEAWLSLGVQNEEASVLAWEADALDGLCPYTRWTTGREYTHVACHEETGCVVAASVQRSVFQLYNEVSEPVQDAAQDPMPTTTERGALELFARLGEEPVHGYEFEASEVVTAVHVAPLDTRDRLSARRAFVAVATATSYGEDRTAKGHMYVFDVVEAVPYDPGTHDAMRLRLVCREEMRAPVTALSSLNGYLVAAVGQKLLVRSLEFNEWLVTIAFLETAFYTTSIQRVKNFLLLTDYHRSAYFVAFQEEPAQLHLLGRDYSLACLTHGALLIHREKLALVTSDVRGVVRLLDYNPANPTSLGGQRLLVRTEYYVSDEVVQALVLRGPREAASGECFSSEVLLAKRNGAVDLLVPVEDKVFQILQLFQSQLVRSVRHTAGLNPRAFRAVLNLHVSRPLSKGILDGTLLHAAENMSRPKLVRLVRDLQTRTGGVEPDDVLRCLVHLQPQW</sequence>
<evidence type="ECO:0000256" key="3">
    <source>
        <dbReference type="ARBA" id="ARBA00022771"/>
    </source>
</evidence>
<feature type="compositionally biased region" description="Basic and acidic residues" evidence="6">
    <location>
        <begin position="196"/>
        <end position="216"/>
    </location>
</feature>
<dbReference type="PROSITE" id="PS50171">
    <property type="entry name" value="ZF_MATRIN"/>
    <property type="match status" value="1"/>
</dbReference>
<evidence type="ECO:0000256" key="6">
    <source>
        <dbReference type="SAM" id="MobiDB-lite"/>
    </source>
</evidence>
<feature type="region of interest" description="Disordered" evidence="6">
    <location>
        <begin position="133"/>
        <end position="236"/>
    </location>
</feature>
<dbReference type="InterPro" id="IPR058543">
    <property type="entry name" value="Beta-prop_RSE1/DDB1/CPSF1_2nd"/>
</dbReference>
<dbReference type="InterPro" id="IPR050358">
    <property type="entry name" value="RSE1/DDB1/CFT1"/>
</dbReference>
<dbReference type="Gene3D" id="3.30.160.60">
    <property type="entry name" value="Classic Zinc Finger"/>
    <property type="match status" value="1"/>
</dbReference>
<comment type="subcellular location">
    <subcellularLocation>
        <location evidence="1">Nucleus</location>
    </subcellularLocation>
</comment>
<dbReference type="GO" id="GO:0005634">
    <property type="term" value="C:nucleus"/>
    <property type="evidence" value="ECO:0007669"/>
    <property type="project" value="UniProtKB-SubCell"/>
</dbReference>
<evidence type="ECO:0000256" key="2">
    <source>
        <dbReference type="ARBA" id="ARBA00022723"/>
    </source>
</evidence>
<organism evidence="8 9">
    <name type="scientific">Malassezia obtusa</name>
    <dbReference type="NCBI Taxonomy" id="76774"/>
    <lineage>
        <taxon>Eukaryota</taxon>
        <taxon>Fungi</taxon>
        <taxon>Dikarya</taxon>
        <taxon>Basidiomycota</taxon>
        <taxon>Ustilaginomycotina</taxon>
        <taxon>Malasseziomycetes</taxon>
        <taxon>Malasseziales</taxon>
        <taxon>Malasseziaceae</taxon>
        <taxon>Malassezia</taxon>
    </lineage>
</organism>
<keyword evidence="4" id="KW-0862">Zinc</keyword>
<dbReference type="GO" id="GO:0003676">
    <property type="term" value="F:nucleic acid binding"/>
    <property type="evidence" value="ECO:0007669"/>
    <property type="project" value="InterPro"/>
</dbReference>
<keyword evidence="5" id="KW-0539">Nucleus</keyword>
<evidence type="ECO:0000313" key="8">
    <source>
        <dbReference type="EMBL" id="WFD03619.1"/>
    </source>
</evidence>
<accession>A0AAF0ITW8</accession>
<dbReference type="Pfam" id="PF10433">
    <property type="entry name" value="Beta-prop_RSE1_1st"/>
    <property type="match status" value="1"/>
</dbReference>
<dbReference type="InterPro" id="IPR000690">
    <property type="entry name" value="Matrin/U1-C_Znf_C2H2"/>
</dbReference>
<keyword evidence="9" id="KW-1185">Reference proteome</keyword>
<dbReference type="InterPro" id="IPR036236">
    <property type="entry name" value="Znf_C2H2_sf"/>
</dbReference>
<proteinExistence type="predicted"/>
<evidence type="ECO:0000256" key="4">
    <source>
        <dbReference type="ARBA" id="ARBA00022833"/>
    </source>
</evidence>
<gene>
    <name evidence="8" type="primary">CFT1</name>
    <name evidence="8" type="ORF">MOBT1_002312</name>
</gene>
<evidence type="ECO:0000256" key="5">
    <source>
        <dbReference type="ARBA" id="ARBA00023242"/>
    </source>
</evidence>
<feature type="compositionally biased region" description="Basic and acidic residues" evidence="6">
    <location>
        <begin position="168"/>
        <end position="185"/>
    </location>
</feature>
<dbReference type="Pfam" id="PF06220">
    <property type="entry name" value="zf-U1"/>
    <property type="match status" value="1"/>
</dbReference>